<organism evidence="2 3">
    <name type="scientific">Olea europaea subsp. europaea</name>
    <dbReference type="NCBI Taxonomy" id="158383"/>
    <lineage>
        <taxon>Eukaryota</taxon>
        <taxon>Viridiplantae</taxon>
        <taxon>Streptophyta</taxon>
        <taxon>Embryophyta</taxon>
        <taxon>Tracheophyta</taxon>
        <taxon>Spermatophyta</taxon>
        <taxon>Magnoliopsida</taxon>
        <taxon>eudicotyledons</taxon>
        <taxon>Gunneridae</taxon>
        <taxon>Pentapetalae</taxon>
        <taxon>asterids</taxon>
        <taxon>lamiids</taxon>
        <taxon>Lamiales</taxon>
        <taxon>Oleaceae</taxon>
        <taxon>Oleeae</taxon>
        <taxon>Olea</taxon>
    </lineage>
</organism>
<dbReference type="PANTHER" id="PTHR48412:SF1">
    <property type="entry name" value="ARM REPEAT SUPERFAMILY PROTEIN"/>
    <property type="match status" value="1"/>
</dbReference>
<dbReference type="EMBL" id="CACTIH010003738">
    <property type="protein sequence ID" value="CAA2983650.1"/>
    <property type="molecule type" value="Genomic_DNA"/>
</dbReference>
<comment type="caution">
    <text evidence="2">The sequence shown here is derived from an EMBL/GenBank/DDBJ whole genome shotgun (WGS) entry which is preliminary data.</text>
</comment>
<dbReference type="Pfam" id="PF08161">
    <property type="entry name" value="RRP12_HEAT"/>
    <property type="match status" value="1"/>
</dbReference>
<feature type="domain" description="RRP12 HEAT" evidence="1">
    <location>
        <begin position="25"/>
        <end position="216"/>
    </location>
</feature>
<evidence type="ECO:0000313" key="3">
    <source>
        <dbReference type="Proteomes" id="UP000594638"/>
    </source>
</evidence>
<name>A0A8S0RWY7_OLEEU</name>
<dbReference type="AlphaFoldDB" id="A0A8S0RWY7"/>
<evidence type="ECO:0000313" key="2">
    <source>
        <dbReference type="EMBL" id="CAA2983650.1"/>
    </source>
</evidence>
<dbReference type="Gramene" id="OE9A019894T1">
    <property type="protein sequence ID" value="OE9A019894C1"/>
    <property type="gene ID" value="OE9A019894"/>
</dbReference>
<protein>
    <recommendedName>
        <fullName evidence="1">RRP12 HEAT domain-containing protein</fullName>
    </recommendedName>
</protein>
<accession>A0A8S0RWY7</accession>
<dbReference type="Proteomes" id="UP000594638">
    <property type="component" value="Unassembled WGS sequence"/>
</dbReference>
<keyword evidence="3" id="KW-1185">Reference proteome</keyword>
<proteinExistence type="predicted"/>
<evidence type="ECO:0000259" key="1">
    <source>
        <dbReference type="Pfam" id="PF08161"/>
    </source>
</evidence>
<gene>
    <name evidence="2" type="ORF">OLEA9_A019894</name>
</gene>
<reference evidence="2 3" key="1">
    <citation type="submission" date="2019-12" db="EMBL/GenBank/DDBJ databases">
        <authorList>
            <person name="Alioto T."/>
            <person name="Alioto T."/>
            <person name="Gomez Garrido J."/>
        </authorList>
    </citation>
    <scope>NUCLEOTIDE SEQUENCE [LARGE SCALE GENOMIC DNA]</scope>
</reference>
<dbReference type="OrthoDB" id="2192888at2759"/>
<sequence length="216" mass="23818">MLWIKNRTSPAGSIDTVFLIFLLLQLQDYIGSAIIAMGPEKLLGLLPISLVAKDRSCSNTWLIPILKKNIVGLSPGFFMADVIPLAQSFQKTSCKVKKTVFGQDLQVYVRGYSELLPACYCKPSDTSQKFRALAKVLIPFLKGSSMLEDIAISLQELVNENISALMADHGSEWLTKVQNTGLAENIAVDLESRHFYSKKTASRNMKALASGSKEML</sequence>
<dbReference type="InterPro" id="IPR012978">
    <property type="entry name" value="HEAT_RRP12"/>
</dbReference>
<dbReference type="PANTHER" id="PTHR48412">
    <property type="entry name" value="ARM REPEAT SUPERFAMILY PROTEIN"/>
    <property type="match status" value="1"/>
</dbReference>